<dbReference type="RefSeq" id="WP_184196254.1">
    <property type="nucleotide sequence ID" value="NZ_BMOX01000001.1"/>
</dbReference>
<evidence type="ECO:0000313" key="2">
    <source>
        <dbReference type="EMBL" id="MBB6226818.1"/>
    </source>
</evidence>
<evidence type="ECO:0000259" key="1">
    <source>
        <dbReference type="Pfam" id="PF13460"/>
    </source>
</evidence>
<keyword evidence="3" id="KW-1185">Reference proteome</keyword>
<dbReference type="SUPFAM" id="SSF51735">
    <property type="entry name" value="NAD(P)-binding Rossmann-fold domains"/>
    <property type="match status" value="1"/>
</dbReference>
<accession>A0A841LCW6</accession>
<protein>
    <submittedName>
        <fullName evidence="2">Nucleoside-diphosphate-sugar epimerase</fullName>
    </submittedName>
</protein>
<organism evidence="2 3">
    <name type="scientific">Polymorphobacter multimanifer</name>
    <dbReference type="NCBI Taxonomy" id="1070431"/>
    <lineage>
        <taxon>Bacteria</taxon>
        <taxon>Pseudomonadati</taxon>
        <taxon>Pseudomonadota</taxon>
        <taxon>Alphaproteobacteria</taxon>
        <taxon>Sphingomonadales</taxon>
        <taxon>Sphingosinicellaceae</taxon>
        <taxon>Polymorphobacter</taxon>
    </lineage>
</organism>
<evidence type="ECO:0000313" key="3">
    <source>
        <dbReference type="Proteomes" id="UP000538147"/>
    </source>
</evidence>
<dbReference type="Proteomes" id="UP000538147">
    <property type="component" value="Unassembled WGS sequence"/>
</dbReference>
<name>A0A841LCW6_9SPHN</name>
<dbReference type="InterPro" id="IPR051207">
    <property type="entry name" value="ComplexI_NDUFA9_subunit"/>
</dbReference>
<dbReference type="Pfam" id="PF13460">
    <property type="entry name" value="NAD_binding_10"/>
    <property type="match status" value="1"/>
</dbReference>
<dbReference type="PANTHER" id="PTHR12126:SF11">
    <property type="entry name" value="NADH DEHYDROGENASE [UBIQUINONE] 1 ALPHA SUBCOMPLEX SUBUNIT 9, MITOCHONDRIAL"/>
    <property type="match status" value="1"/>
</dbReference>
<gene>
    <name evidence="2" type="ORF">FHS79_000980</name>
</gene>
<reference evidence="2 3" key="1">
    <citation type="submission" date="2020-08" db="EMBL/GenBank/DDBJ databases">
        <title>Genomic Encyclopedia of Type Strains, Phase IV (KMG-IV): sequencing the most valuable type-strain genomes for metagenomic binning, comparative biology and taxonomic classification.</title>
        <authorList>
            <person name="Goeker M."/>
        </authorList>
    </citation>
    <scope>NUCLEOTIDE SEQUENCE [LARGE SCALE GENOMIC DNA]</scope>
    <source>
        <strain evidence="2 3">DSM 102189</strain>
    </source>
</reference>
<dbReference type="PANTHER" id="PTHR12126">
    <property type="entry name" value="NADH-UBIQUINONE OXIDOREDUCTASE 39 KDA SUBUNIT-RELATED"/>
    <property type="match status" value="1"/>
</dbReference>
<sequence length="305" mass="31338">MTLAITGGTGFVGRRVVQLAPPPVQALARRTQPETAGVRWIAGDLADRGALGRLCEGASAVIHIAGVVNAPDRAGFEIGNVRGTANVVAAAQAAGVRRFVQVSSLSAREPGLSDYGASKAAADAEVMASGLDWVIVRPPAVYGPGDTEMLDLFRVARWGLGLAPGGAGGRISIIHVDDLARALLALAGGGPRQEILELDDGRGDAADGYSHAEFADLMGVALGRRVQTFGVPGAVLGAAAAVATLAAKAGGTQPKLSRDRARYMVHPDWVARGGNARLAELWAPKVGAAEGMAETVAGYRRKGWL</sequence>
<dbReference type="GO" id="GO:0044877">
    <property type="term" value="F:protein-containing complex binding"/>
    <property type="evidence" value="ECO:0007669"/>
    <property type="project" value="TreeGrafter"/>
</dbReference>
<comment type="caution">
    <text evidence="2">The sequence shown here is derived from an EMBL/GenBank/DDBJ whole genome shotgun (WGS) entry which is preliminary data.</text>
</comment>
<proteinExistence type="predicted"/>
<dbReference type="EMBL" id="JACIIV010000006">
    <property type="protein sequence ID" value="MBB6226818.1"/>
    <property type="molecule type" value="Genomic_DNA"/>
</dbReference>
<feature type="domain" description="NAD(P)-binding" evidence="1">
    <location>
        <begin position="7"/>
        <end position="142"/>
    </location>
</feature>
<dbReference type="AlphaFoldDB" id="A0A841LCW6"/>
<dbReference type="InterPro" id="IPR036291">
    <property type="entry name" value="NAD(P)-bd_dom_sf"/>
</dbReference>
<dbReference type="InterPro" id="IPR016040">
    <property type="entry name" value="NAD(P)-bd_dom"/>
</dbReference>
<dbReference type="Gene3D" id="3.40.50.720">
    <property type="entry name" value="NAD(P)-binding Rossmann-like Domain"/>
    <property type="match status" value="1"/>
</dbReference>